<evidence type="ECO:0000256" key="1">
    <source>
        <dbReference type="SAM" id="MobiDB-lite"/>
    </source>
</evidence>
<protein>
    <submittedName>
        <fullName evidence="2">Uncharacterized protein</fullName>
    </submittedName>
</protein>
<dbReference type="AlphaFoldDB" id="F0EME8"/>
<feature type="region of interest" description="Disordered" evidence="1">
    <location>
        <begin position="27"/>
        <end position="50"/>
    </location>
</feature>
<comment type="caution">
    <text evidence="2">The sequence shown here is derived from an EMBL/GenBank/DDBJ whole genome shotgun (WGS) entry which is preliminary data.</text>
</comment>
<name>F0EME8_ENTCA</name>
<organism evidence="2 3">
    <name type="scientific">Enterococcus casseliflavus ATCC 12755</name>
    <dbReference type="NCBI Taxonomy" id="888066"/>
    <lineage>
        <taxon>Bacteria</taxon>
        <taxon>Bacillati</taxon>
        <taxon>Bacillota</taxon>
        <taxon>Bacilli</taxon>
        <taxon>Lactobacillales</taxon>
        <taxon>Enterococcaceae</taxon>
        <taxon>Enterococcus</taxon>
    </lineage>
</organism>
<dbReference type="HOGENOM" id="CLU_3117426_0_0_9"/>
<evidence type="ECO:0000313" key="2">
    <source>
        <dbReference type="EMBL" id="EGC68678.1"/>
    </source>
</evidence>
<evidence type="ECO:0000313" key="3">
    <source>
        <dbReference type="Proteomes" id="UP000004835"/>
    </source>
</evidence>
<dbReference type="Proteomes" id="UP000004835">
    <property type="component" value="Unassembled WGS sequence"/>
</dbReference>
<proteinExistence type="predicted"/>
<dbReference type="EMBL" id="AEWT01000026">
    <property type="protein sequence ID" value="EGC68678.1"/>
    <property type="molecule type" value="Genomic_DNA"/>
</dbReference>
<gene>
    <name evidence="2" type="ORF">HMPREF9087_2667</name>
</gene>
<sequence length="50" mass="5935">MLRFFLLADQKQLPEFTGDEKSFQHFSHSPSLLLPPDKQTSSDRFLSYFR</sequence>
<accession>F0EME8</accession>
<reference evidence="2 3" key="1">
    <citation type="submission" date="2011-01" db="EMBL/GenBank/DDBJ databases">
        <authorList>
            <person name="Muzny D."/>
            <person name="Qin X."/>
            <person name="Deng J."/>
            <person name="Jiang H."/>
            <person name="Liu Y."/>
            <person name="Qu J."/>
            <person name="Song X.-Z."/>
            <person name="Zhang L."/>
            <person name="Thornton R."/>
            <person name="Coyle M."/>
            <person name="Francisco L."/>
            <person name="Jackson L."/>
            <person name="Javaid M."/>
            <person name="Korchina V."/>
            <person name="Kovar C."/>
            <person name="Mata R."/>
            <person name="Mathew T."/>
            <person name="Ngo R."/>
            <person name="Nguyen L."/>
            <person name="Nguyen N."/>
            <person name="Okwuonu G."/>
            <person name="Ongeri F."/>
            <person name="Pham C."/>
            <person name="Simmons D."/>
            <person name="Wilczek-Boney K."/>
            <person name="Hale W."/>
            <person name="Jakkamsetti A."/>
            <person name="Pham P."/>
            <person name="Ruth R."/>
            <person name="San Lucas F."/>
            <person name="Warren J."/>
            <person name="Zhang J."/>
            <person name="Zhao Z."/>
            <person name="Zhou C."/>
            <person name="Zhu D."/>
            <person name="Lee S."/>
            <person name="Bess C."/>
            <person name="Blankenburg K."/>
            <person name="Forbes L."/>
            <person name="Fu Q."/>
            <person name="Gubbala S."/>
            <person name="Hirani K."/>
            <person name="Jayaseelan J.C."/>
            <person name="Lara F."/>
            <person name="Munidasa M."/>
            <person name="Palculict T."/>
            <person name="Patil S."/>
            <person name="Pu L.-L."/>
            <person name="Saada N."/>
            <person name="Tang L."/>
            <person name="Weissenberger G."/>
            <person name="Zhu Y."/>
            <person name="Hemphill L."/>
            <person name="Shang Y."/>
            <person name="Youmans B."/>
            <person name="Ayvaz T."/>
            <person name="Ross M."/>
            <person name="Santibanez J."/>
            <person name="Aqrawi P."/>
            <person name="Gross S."/>
            <person name="Joshi V."/>
            <person name="Fowler G."/>
            <person name="Nazareth L."/>
            <person name="Reid J."/>
            <person name="Worley K."/>
            <person name="Petrosino J."/>
            <person name="Highlander S."/>
            <person name="Gibbs R."/>
        </authorList>
    </citation>
    <scope>NUCLEOTIDE SEQUENCE [LARGE SCALE GENOMIC DNA]</scope>
    <source>
        <strain evidence="2 3">ATCC 12755</strain>
    </source>
</reference>